<comment type="caution">
    <text evidence="6">The sequence shown here is derived from an EMBL/GenBank/DDBJ whole genome shotgun (WGS) entry which is preliminary data.</text>
</comment>
<evidence type="ECO:0000259" key="5">
    <source>
        <dbReference type="PROSITE" id="PS50975"/>
    </source>
</evidence>
<evidence type="ECO:0000313" key="6">
    <source>
        <dbReference type="EMBL" id="NOH35955.1"/>
    </source>
</evidence>
<keyword evidence="2 4" id="KW-0547">Nucleotide-binding</keyword>
<keyword evidence="1" id="KW-0436">Ligase</keyword>
<dbReference type="PANTHER" id="PTHR43585:SF2">
    <property type="entry name" value="ATP-GRASP ENZYME FSQD"/>
    <property type="match status" value="1"/>
</dbReference>
<evidence type="ECO:0000256" key="1">
    <source>
        <dbReference type="ARBA" id="ARBA00022598"/>
    </source>
</evidence>
<proteinExistence type="predicted"/>
<feature type="domain" description="ATP-grasp" evidence="5">
    <location>
        <begin position="132"/>
        <end position="324"/>
    </location>
</feature>
<dbReference type="PANTHER" id="PTHR43585">
    <property type="entry name" value="FUMIPYRROLE BIOSYNTHESIS PROTEIN C"/>
    <property type="match status" value="1"/>
</dbReference>
<dbReference type="Gene3D" id="3.40.50.20">
    <property type="match status" value="1"/>
</dbReference>
<dbReference type="GO" id="GO:0046872">
    <property type="term" value="F:metal ion binding"/>
    <property type="evidence" value="ECO:0007669"/>
    <property type="project" value="InterPro"/>
</dbReference>
<dbReference type="Gene3D" id="3.30.470.20">
    <property type="entry name" value="ATP-grasp fold, B domain"/>
    <property type="match status" value="1"/>
</dbReference>
<dbReference type="InterPro" id="IPR011761">
    <property type="entry name" value="ATP-grasp"/>
</dbReference>
<evidence type="ECO:0000313" key="7">
    <source>
        <dbReference type="Proteomes" id="UP000525336"/>
    </source>
</evidence>
<organism evidence="6 7">
    <name type="scientific">Vibrio chagasii</name>
    <dbReference type="NCBI Taxonomy" id="170679"/>
    <lineage>
        <taxon>Bacteria</taxon>
        <taxon>Pseudomonadati</taxon>
        <taxon>Pseudomonadota</taxon>
        <taxon>Gammaproteobacteria</taxon>
        <taxon>Vibrionales</taxon>
        <taxon>Vibrionaceae</taxon>
        <taxon>Vibrio</taxon>
    </lineage>
</organism>
<evidence type="ECO:0000256" key="2">
    <source>
        <dbReference type="ARBA" id="ARBA00022741"/>
    </source>
</evidence>
<dbReference type="InterPro" id="IPR052032">
    <property type="entry name" value="ATP-dep_AA_Ligase"/>
</dbReference>
<dbReference type="SUPFAM" id="SSF56059">
    <property type="entry name" value="Glutathione synthetase ATP-binding domain-like"/>
    <property type="match status" value="1"/>
</dbReference>
<dbReference type="AlphaFoldDB" id="A0A7Y3YT38"/>
<sequence>MITNTENLEGFCMKKILVITPFCLGRVPFYEWLEGSDTELYLLIGEESIHQNMNVSPRFILSKFKEYHYFTNFRKNSLVVQKAVEIIKEHGITHLIGIDEHGLERVGKLRDMFDIPGQRFSSAHAYRNKKVMKTYLKDKVDMAAWEAGNSVVDLIEHVNNFGFPCVYKDVDGAGSIGTKVISSEEKLAGVVADYEQGKEFLVEEFIDGNMYHVDGFYQDGEIKFIWASYYYNDCLSYQVNKPLGSIFVDKDSADLRTLKILTEKVLKNLPSPDATTFHAEFWKTQDGKFVFCEIGSRCGGGGIWETINYSMNIDLWKVHVQAQAGIEPDFENVIHEPEDTWGWYLIPPKKGVLMSLPKACTIKGVEDYQVQGVIGTEYTNPTGSVAMVQQFVTKTNGDKEMKSLFTVIDDWVENQNLWYMNN</sequence>
<dbReference type="GO" id="GO:0005524">
    <property type="term" value="F:ATP binding"/>
    <property type="evidence" value="ECO:0007669"/>
    <property type="project" value="UniProtKB-UniRule"/>
</dbReference>
<gene>
    <name evidence="6" type="ORF">F0245_21785</name>
</gene>
<dbReference type="PROSITE" id="PS50975">
    <property type="entry name" value="ATP_GRASP"/>
    <property type="match status" value="1"/>
</dbReference>
<evidence type="ECO:0000256" key="4">
    <source>
        <dbReference type="PROSITE-ProRule" id="PRU00409"/>
    </source>
</evidence>
<reference evidence="6 7" key="1">
    <citation type="submission" date="2019-09" db="EMBL/GenBank/DDBJ databases">
        <title>Draft genome sequencing and comparative genomics of hatchery-associated Vibrios.</title>
        <authorList>
            <person name="Kehlet-Delgado H."/>
            <person name="Mueller R.S."/>
        </authorList>
    </citation>
    <scope>NUCLEOTIDE SEQUENCE [LARGE SCALE GENOMIC DNA]</scope>
    <source>
        <strain evidence="6 7">00-90-10</strain>
    </source>
</reference>
<accession>A0A7Y3YT38</accession>
<dbReference type="EMBL" id="VTXW01000032">
    <property type="protein sequence ID" value="NOH35955.1"/>
    <property type="molecule type" value="Genomic_DNA"/>
</dbReference>
<protein>
    <submittedName>
        <fullName evidence="6">ATP-grasp domain-containing protein</fullName>
    </submittedName>
</protein>
<keyword evidence="3 4" id="KW-0067">ATP-binding</keyword>
<dbReference type="Proteomes" id="UP000525336">
    <property type="component" value="Unassembled WGS sequence"/>
</dbReference>
<dbReference type="GO" id="GO:0016874">
    <property type="term" value="F:ligase activity"/>
    <property type="evidence" value="ECO:0007669"/>
    <property type="project" value="UniProtKB-KW"/>
</dbReference>
<evidence type="ECO:0000256" key="3">
    <source>
        <dbReference type="ARBA" id="ARBA00022840"/>
    </source>
</evidence>
<name>A0A7Y3YT38_9VIBR</name>